<evidence type="ECO:0000313" key="2">
    <source>
        <dbReference type="EMBL" id="JAA88818.1"/>
    </source>
</evidence>
<dbReference type="AlphaFoldDB" id="S4PG97"/>
<dbReference type="RefSeq" id="XP_039755747.1">
    <property type="nucleotide sequence ID" value="XM_039899813.1"/>
</dbReference>
<feature type="compositionally biased region" description="Low complexity" evidence="1">
    <location>
        <begin position="106"/>
        <end position="125"/>
    </location>
</feature>
<name>S4PG97_9NEOP</name>
<feature type="region of interest" description="Disordered" evidence="1">
    <location>
        <begin position="101"/>
        <end position="151"/>
    </location>
</feature>
<dbReference type="GeneID" id="120630558"/>
<reference evidence="2" key="2">
    <citation type="submission" date="2013-05" db="EMBL/GenBank/DDBJ databases">
        <authorList>
            <person name="Carter J.-M."/>
            <person name="Baker S.C."/>
            <person name="Pink R."/>
            <person name="Carter D.R.F."/>
            <person name="Collins A."/>
            <person name="Tomlin J."/>
            <person name="Gibbs M."/>
            <person name="Breuker C.J."/>
        </authorList>
    </citation>
    <scope>NUCLEOTIDE SEQUENCE</scope>
    <source>
        <tissue evidence="2">Ovary</tissue>
    </source>
</reference>
<proteinExistence type="predicted"/>
<dbReference type="EMBL" id="GAIX01003742">
    <property type="protein sequence ID" value="JAA88818.1"/>
    <property type="molecule type" value="Transcribed_RNA"/>
</dbReference>
<evidence type="ECO:0000256" key="1">
    <source>
        <dbReference type="SAM" id="MobiDB-lite"/>
    </source>
</evidence>
<feature type="compositionally biased region" description="Basic residues" evidence="1">
    <location>
        <begin position="126"/>
        <end position="139"/>
    </location>
</feature>
<reference evidence="2" key="1">
    <citation type="journal article" date="2013" name="BMC Genomics">
        <title>Unscrambling butterfly oogenesis.</title>
        <authorList>
            <person name="Carter J.M."/>
            <person name="Baker S.C."/>
            <person name="Pink R."/>
            <person name="Carter D.R."/>
            <person name="Collins A."/>
            <person name="Tomlin J."/>
            <person name="Gibbs M."/>
            <person name="Breuker C.J."/>
        </authorList>
    </citation>
    <scope>NUCLEOTIDE SEQUENCE</scope>
    <source>
        <tissue evidence="2">Ovary</tissue>
    </source>
</reference>
<protein>
    <submittedName>
        <fullName evidence="2">Uncharacterized protein</fullName>
    </submittedName>
</protein>
<sequence length="151" mass="16260">MPYIMVMGCLSALHLSKDEGATVYGLKSDERSALVRELNSSFGMSVATANESERTVRVAQKGLTLVLVNRIHGLLGYDVVSHAMAMTNANRELISFTMYKKTSPNSHGQAHGQTHGQTHGQAHSQAHGHGHSSSHKNHPKPAQAHSSVVTL</sequence>
<organism evidence="2">
    <name type="scientific">Pararge aegeria</name>
    <name type="common">speckled wood butterfly</name>
    <dbReference type="NCBI Taxonomy" id="116150"/>
    <lineage>
        <taxon>Eukaryota</taxon>
        <taxon>Metazoa</taxon>
        <taxon>Ecdysozoa</taxon>
        <taxon>Arthropoda</taxon>
        <taxon>Hexapoda</taxon>
        <taxon>Insecta</taxon>
        <taxon>Pterygota</taxon>
        <taxon>Neoptera</taxon>
        <taxon>Endopterygota</taxon>
        <taxon>Lepidoptera</taxon>
        <taxon>Glossata</taxon>
        <taxon>Ditrysia</taxon>
        <taxon>Papilionoidea</taxon>
        <taxon>Nymphalidae</taxon>
        <taxon>Satyrinae</taxon>
        <taxon>Satyrini</taxon>
        <taxon>Parargina</taxon>
        <taxon>Pararge</taxon>
    </lineage>
</organism>
<accession>S4PG97</accession>